<dbReference type="OrthoDB" id="9808603at2"/>
<sequence>MEMDNRKRTVGLAATAGAVGILALLGVAGLFVVYTGAFNVAATEEHTSFTRWAFDTTFHNSVESRAADIAVPESLSPDMVKAGAGSYKSMCQHCHAGPGVERSAWASGMRPRPPHLAEEAAEWEPEEIFWLVKHGVKMSGMPAFGPTNDDRALWSIAAFVKELPAMTPEEYAALGGTGSGSGHSN</sequence>
<evidence type="ECO:0000256" key="3">
    <source>
        <dbReference type="ARBA" id="ARBA00023004"/>
    </source>
</evidence>
<evidence type="ECO:0000256" key="2">
    <source>
        <dbReference type="ARBA" id="ARBA00022723"/>
    </source>
</evidence>
<comment type="caution">
    <text evidence="7">The sequence shown here is derived from an EMBL/GenBank/DDBJ whole genome shotgun (WGS) entry which is preliminary data.</text>
</comment>
<keyword evidence="2 4" id="KW-0479">Metal-binding</keyword>
<keyword evidence="1 4" id="KW-0349">Heme</keyword>
<proteinExistence type="predicted"/>
<keyword evidence="5" id="KW-0472">Membrane</keyword>
<protein>
    <submittedName>
        <fullName evidence="7">Cytochrome C</fullName>
    </submittedName>
</protein>
<dbReference type="AlphaFoldDB" id="W9HF09"/>
<keyword evidence="5" id="KW-1133">Transmembrane helix</keyword>
<evidence type="ECO:0000313" key="8">
    <source>
        <dbReference type="Proteomes" id="UP000019486"/>
    </source>
</evidence>
<dbReference type="Proteomes" id="UP000019486">
    <property type="component" value="Unassembled WGS sequence"/>
</dbReference>
<evidence type="ECO:0000256" key="4">
    <source>
        <dbReference type="PROSITE-ProRule" id="PRU00433"/>
    </source>
</evidence>
<dbReference type="PROSITE" id="PS51007">
    <property type="entry name" value="CYTC"/>
    <property type="match status" value="1"/>
</dbReference>
<dbReference type="GO" id="GO:0046872">
    <property type="term" value="F:metal ion binding"/>
    <property type="evidence" value="ECO:0007669"/>
    <property type="project" value="UniProtKB-KW"/>
</dbReference>
<dbReference type="GO" id="GO:0020037">
    <property type="term" value="F:heme binding"/>
    <property type="evidence" value="ECO:0007669"/>
    <property type="project" value="InterPro"/>
</dbReference>
<keyword evidence="5" id="KW-0812">Transmembrane</keyword>
<accession>W9HF09</accession>
<dbReference type="PATRIC" id="fig|1385369.3.peg.158"/>
<dbReference type="Pfam" id="PF13442">
    <property type="entry name" value="Cytochrome_CBB3"/>
    <property type="match status" value="1"/>
</dbReference>
<organism evidence="7 8">
    <name type="scientific">Skermanella stibiiresistens SB22</name>
    <dbReference type="NCBI Taxonomy" id="1385369"/>
    <lineage>
        <taxon>Bacteria</taxon>
        <taxon>Pseudomonadati</taxon>
        <taxon>Pseudomonadota</taxon>
        <taxon>Alphaproteobacteria</taxon>
        <taxon>Rhodospirillales</taxon>
        <taxon>Azospirillaceae</taxon>
        <taxon>Skermanella</taxon>
    </lineage>
</organism>
<dbReference type="SUPFAM" id="SSF46626">
    <property type="entry name" value="Cytochrome c"/>
    <property type="match status" value="1"/>
</dbReference>
<name>W9HF09_9PROT</name>
<feature type="transmembrane region" description="Helical" evidence="5">
    <location>
        <begin position="12"/>
        <end position="34"/>
    </location>
</feature>
<dbReference type="EMBL" id="AVFL01000001">
    <property type="protein sequence ID" value="EWY42488.1"/>
    <property type="molecule type" value="Genomic_DNA"/>
</dbReference>
<evidence type="ECO:0000313" key="7">
    <source>
        <dbReference type="EMBL" id="EWY42488.1"/>
    </source>
</evidence>
<dbReference type="GO" id="GO:0009055">
    <property type="term" value="F:electron transfer activity"/>
    <property type="evidence" value="ECO:0007669"/>
    <property type="project" value="InterPro"/>
</dbReference>
<reference evidence="7 8" key="1">
    <citation type="submission" date="2013-08" db="EMBL/GenBank/DDBJ databases">
        <title>The genome sequence of Skermanella stibiiresistens.</title>
        <authorList>
            <person name="Zhu W."/>
            <person name="Wang G."/>
        </authorList>
    </citation>
    <scope>NUCLEOTIDE SEQUENCE [LARGE SCALE GENOMIC DNA]</scope>
    <source>
        <strain evidence="7 8">SB22</strain>
    </source>
</reference>
<evidence type="ECO:0000256" key="1">
    <source>
        <dbReference type="ARBA" id="ARBA00022617"/>
    </source>
</evidence>
<keyword evidence="3 4" id="KW-0408">Iron</keyword>
<evidence type="ECO:0000259" key="6">
    <source>
        <dbReference type="PROSITE" id="PS51007"/>
    </source>
</evidence>
<gene>
    <name evidence="7" type="ORF">N825_00810</name>
</gene>
<keyword evidence="8" id="KW-1185">Reference proteome</keyword>
<dbReference type="InterPro" id="IPR009056">
    <property type="entry name" value="Cyt_c-like_dom"/>
</dbReference>
<feature type="domain" description="Cytochrome c" evidence="6">
    <location>
        <begin position="78"/>
        <end position="164"/>
    </location>
</feature>
<dbReference type="STRING" id="1385369.N825_00810"/>
<dbReference type="Gene3D" id="1.10.760.10">
    <property type="entry name" value="Cytochrome c-like domain"/>
    <property type="match status" value="1"/>
</dbReference>
<evidence type="ECO:0000256" key="5">
    <source>
        <dbReference type="SAM" id="Phobius"/>
    </source>
</evidence>
<dbReference type="InterPro" id="IPR036909">
    <property type="entry name" value="Cyt_c-like_dom_sf"/>
</dbReference>
<dbReference type="RefSeq" id="WP_037445931.1">
    <property type="nucleotide sequence ID" value="NZ_AVFL01000001.1"/>
</dbReference>